<reference evidence="1" key="1">
    <citation type="submission" date="2018-01" db="EMBL/GenBank/DDBJ databases">
        <authorList>
            <person name="Regsiter A."/>
            <person name="William W."/>
        </authorList>
    </citation>
    <scope>NUCLEOTIDE SEQUENCE</scope>
    <source>
        <strain evidence="1">TRIP AH-1</strain>
    </source>
</reference>
<evidence type="ECO:0000313" key="1">
    <source>
        <dbReference type="EMBL" id="SPD74480.1"/>
    </source>
</evidence>
<dbReference type="InterPro" id="IPR003673">
    <property type="entry name" value="CoA-Trfase_fam_III"/>
</dbReference>
<dbReference type="GO" id="GO:0003824">
    <property type="term" value="F:catalytic activity"/>
    <property type="evidence" value="ECO:0007669"/>
    <property type="project" value="InterPro"/>
</dbReference>
<organism evidence="1">
    <name type="scientific">uncultured Desulfobacterium sp</name>
    <dbReference type="NCBI Taxonomy" id="201089"/>
    <lineage>
        <taxon>Bacteria</taxon>
        <taxon>Pseudomonadati</taxon>
        <taxon>Thermodesulfobacteriota</taxon>
        <taxon>Desulfobacteria</taxon>
        <taxon>Desulfobacterales</taxon>
        <taxon>Desulfobacteriaceae</taxon>
        <taxon>Desulfobacterium</taxon>
        <taxon>environmental samples</taxon>
    </lineage>
</organism>
<dbReference type="PANTHER" id="PTHR48228">
    <property type="entry name" value="SUCCINYL-COA--D-CITRAMALATE COA-TRANSFERASE"/>
    <property type="match status" value="1"/>
</dbReference>
<dbReference type="Pfam" id="PF02515">
    <property type="entry name" value="CoA_transf_3"/>
    <property type="match status" value="1"/>
</dbReference>
<dbReference type="SUPFAM" id="SSF89796">
    <property type="entry name" value="CoA-transferase family III (CaiB/BaiF)"/>
    <property type="match status" value="1"/>
</dbReference>
<dbReference type="Gene3D" id="3.30.1540.10">
    <property type="entry name" value="formyl-coa transferase, domain 3"/>
    <property type="match status" value="1"/>
</dbReference>
<dbReference type="PANTHER" id="PTHR48228:SF5">
    <property type="entry name" value="ALPHA-METHYLACYL-COA RACEMASE"/>
    <property type="match status" value="1"/>
</dbReference>
<dbReference type="InterPro" id="IPR050509">
    <property type="entry name" value="CoA-transferase_III"/>
</dbReference>
<dbReference type="EMBL" id="OJIN01000146">
    <property type="protein sequence ID" value="SPD74480.1"/>
    <property type="molecule type" value="Genomic_DNA"/>
</dbReference>
<proteinExistence type="predicted"/>
<dbReference type="InterPro" id="IPR023606">
    <property type="entry name" value="CoA-Trfase_III_dom_1_sf"/>
</dbReference>
<gene>
    <name evidence="1" type="ORF">PITCH_A230166</name>
</gene>
<name>A0A445MYA7_9BACT</name>
<protein>
    <submittedName>
        <fullName evidence="1">L-carnitine dehydratase/bile acid-inducible protein F</fullName>
    </submittedName>
</protein>
<dbReference type="AlphaFoldDB" id="A0A445MYA7"/>
<dbReference type="InterPro" id="IPR044855">
    <property type="entry name" value="CoA-Trfase_III_dom3_sf"/>
</dbReference>
<dbReference type="Gene3D" id="3.40.50.10540">
    <property type="entry name" value="Crotonobetainyl-coa:carnitine coa-transferase, domain 1"/>
    <property type="match status" value="1"/>
</dbReference>
<accession>A0A445MYA7</accession>
<sequence length="397" mass="44381">MYQPLEGIKILDCTRLLPYQYCTMMLGDLGAEVLKVEEPGEGDYGRWGDGARTYESDAFVMANRNKKSMKLNLKLEKGREILKRLATKYDVLIESFRPGVMDRLGVGYEDMKKVNPAIIYCSTSGFGQTGPYRLKVGHDINYLGYSGILGCTGEQTGRPVIPGIPIGDMAGGGLVTAMAILAALVGRERTGKGQYIDVGQADVLTSLNIRNIAEVLAQRKGRTARPVDLRGFSLCYNSYRTSDGKFIAVGPVEAKFWQNFCKAVGKEEWIKDHLQKYRDGEERTEDLKKLFASKTRDEWDAIFEKIDSCITPVLTPEETMENEHLKQRGMITTMDDPVRGETIQLGFPAKFSDDLNFKRTPAPFFGEHTDEVLLAAGYTKAEIEQLRNEGVIDLPKK</sequence>